<dbReference type="EMBL" id="VDFU01000050">
    <property type="protein sequence ID" value="TNC45139.1"/>
    <property type="molecule type" value="Genomic_DNA"/>
</dbReference>
<evidence type="ECO:0000256" key="4">
    <source>
        <dbReference type="ARBA" id="ARBA00022833"/>
    </source>
</evidence>
<comment type="caution">
    <text evidence="9">The sequence shown here is derived from an EMBL/GenBank/DDBJ whole genome shotgun (WGS) entry which is preliminary data.</text>
</comment>
<sequence length="282" mass="30238">MPYRPFVPCASLAVLTVLGACGTTYDVPPASEANLIQARAMFAEEQDPATAQRGERLAPAMAMVQYQRVVAKVEPVAEQFCRSQTAEIPGFNCDVTISVDAKTAERNAYQHYGSRGEPQVAITLPFIADARNPDELAFVLGHEFGHHIAQHIEKQQQQAVAGALILGALTAYGQAQATAANPYRYTGGDSREMQNMMNAGAAVGQMAFSQTYELESDVIATYITRAAGFDPVLGARFFAKPEEPRTPGGALSFWGTHPADETRLATVLETVGRLDAQGAAAE</sequence>
<evidence type="ECO:0000256" key="6">
    <source>
        <dbReference type="RuleBase" id="RU003983"/>
    </source>
</evidence>
<keyword evidence="10" id="KW-1185">Reference proteome</keyword>
<keyword evidence="2" id="KW-0479">Metal-binding</keyword>
<dbReference type="Proteomes" id="UP000305887">
    <property type="component" value="Unassembled WGS sequence"/>
</dbReference>
<dbReference type="AlphaFoldDB" id="A0A5C4MMN4"/>
<comment type="cofactor">
    <cofactor evidence="6">
        <name>Zn(2+)</name>
        <dbReference type="ChEBI" id="CHEBI:29105"/>
    </cofactor>
    <text evidence="6">Binds 1 zinc ion per subunit.</text>
</comment>
<evidence type="ECO:0000256" key="2">
    <source>
        <dbReference type="ARBA" id="ARBA00022723"/>
    </source>
</evidence>
<dbReference type="GO" id="GO:0046872">
    <property type="term" value="F:metal ion binding"/>
    <property type="evidence" value="ECO:0007669"/>
    <property type="project" value="UniProtKB-KW"/>
</dbReference>
<dbReference type="PANTHER" id="PTHR22726:SF1">
    <property type="entry name" value="METALLOENDOPEPTIDASE OMA1, MITOCHONDRIAL"/>
    <property type="match status" value="1"/>
</dbReference>
<evidence type="ECO:0000256" key="1">
    <source>
        <dbReference type="ARBA" id="ARBA00022670"/>
    </source>
</evidence>
<keyword evidence="7" id="KW-0732">Signal</keyword>
<comment type="similarity">
    <text evidence="6">Belongs to the peptidase M48 family.</text>
</comment>
<keyword evidence="1 6" id="KW-0645">Protease</keyword>
<reference evidence="9 10" key="1">
    <citation type="submission" date="2019-06" db="EMBL/GenBank/DDBJ databases">
        <title>YIM 131921 draft genome.</title>
        <authorList>
            <person name="Jiang L."/>
        </authorList>
    </citation>
    <scope>NUCLEOTIDE SEQUENCE [LARGE SCALE GENOMIC DNA]</scope>
    <source>
        <strain evidence="9 10">YIM 131921</strain>
    </source>
</reference>
<dbReference type="GO" id="GO:0004222">
    <property type="term" value="F:metalloendopeptidase activity"/>
    <property type="evidence" value="ECO:0007669"/>
    <property type="project" value="InterPro"/>
</dbReference>
<dbReference type="PANTHER" id="PTHR22726">
    <property type="entry name" value="METALLOENDOPEPTIDASE OMA1"/>
    <property type="match status" value="1"/>
</dbReference>
<evidence type="ECO:0000313" key="9">
    <source>
        <dbReference type="EMBL" id="TNC45139.1"/>
    </source>
</evidence>
<feature type="chain" id="PRO_5022917114" evidence="7">
    <location>
        <begin position="20"/>
        <end position="282"/>
    </location>
</feature>
<dbReference type="InterPro" id="IPR001915">
    <property type="entry name" value="Peptidase_M48"/>
</dbReference>
<dbReference type="GO" id="GO:0016020">
    <property type="term" value="C:membrane"/>
    <property type="evidence" value="ECO:0007669"/>
    <property type="project" value="TreeGrafter"/>
</dbReference>
<dbReference type="InterPro" id="IPR051156">
    <property type="entry name" value="Mito/Outer_Membr_Metalloprot"/>
</dbReference>
<evidence type="ECO:0000256" key="7">
    <source>
        <dbReference type="SAM" id="SignalP"/>
    </source>
</evidence>
<proteinExistence type="inferred from homology"/>
<dbReference type="OrthoDB" id="7338723at2"/>
<evidence type="ECO:0000259" key="8">
    <source>
        <dbReference type="Pfam" id="PF01435"/>
    </source>
</evidence>
<dbReference type="RefSeq" id="WP_139078975.1">
    <property type="nucleotide sequence ID" value="NZ_VDFU01000050.1"/>
</dbReference>
<dbReference type="Pfam" id="PF01435">
    <property type="entry name" value="Peptidase_M48"/>
    <property type="match status" value="1"/>
</dbReference>
<accession>A0A5C4MMN4</accession>
<feature type="signal peptide" evidence="7">
    <location>
        <begin position="1"/>
        <end position="19"/>
    </location>
</feature>
<organism evidence="9 10">
    <name type="scientific">Rubellimicrobium rubrum</name>
    <dbReference type="NCBI Taxonomy" id="2585369"/>
    <lineage>
        <taxon>Bacteria</taxon>
        <taxon>Pseudomonadati</taxon>
        <taxon>Pseudomonadota</taxon>
        <taxon>Alphaproteobacteria</taxon>
        <taxon>Rhodobacterales</taxon>
        <taxon>Roseobacteraceae</taxon>
        <taxon>Rubellimicrobium</taxon>
    </lineage>
</organism>
<gene>
    <name evidence="9" type="ORF">FHG66_20310</name>
</gene>
<dbReference type="GO" id="GO:0051603">
    <property type="term" value="P:proteolysis involved in protein catabolic process"/>
    <property type="evidence" value="ECO:0007669"/>
    <property type="project" value="TreeGrafter"/>
</dbReference>
<evidence type="ECO:0000256" key="3">
    <source>
        <dbReference type="ARBA" id="ARBA00022801"/>
    </source>
</evidence>
<dbReference type="Gene3D" id="3.30.2010.10">
    <property type="entry name" value="Metalloproteases ('zincins'), catalytic domain"/>
    <property type="match status" value="1"/>
</dbReference>
<keyword evidence="5 6" id="KW-0482">Metalloprotease</keyword>
<dbReference type="PROSITE" id="PS51257">
    <property type="entry name" value="PROKAR_LIPOPROTEIN"/>
    <property type="match status" value="1"/>
</dbReference>
<evidence type="ECO:0000256" key="5">
    <source>
        <dbReference type="ARBA" id="ARBA00023049"/>
    </source>
</evidence>
<keyword evidence="4 6" id="KW-0862">Zinc</keyword>
<feature type="domain" description="Peptidase M48" evidence="8">
    <location>
        <begin position="86"/>
        <end position="269"/>
    </location>
</feature>
<name>A0A5C4MMN4_9RHOB</name>
<evidence type="ECO:0000313" key="10">
    <source>
        <dbReference type="Proteomes" id="UP000305887"/>
    </source>
</evidence>
<keyword evidence="3 6" id="KW-0378">Hydrolase</keyword>
<protein>
    <submittedName>
        <fullName evidence="9">Peptidase M48, Ste24p</fullName>
    </submittedName>
</protein>